<dbReference type="KEGG" id="mya:MORIYA_1921"/>
<dbReference type="RefSeq" id="WP_112714488.1">
    <property type="nucleotide sequence ID" value="NZ_LS483250.1"/>
</dbReference>
<feature type="transmembrane region" description="Helical" evidence="1">
    <location>
        <begin position="6"/>
        <end position="21"/>
    </location>
</feature>
<keyword evidence="1" id="KW-1133">Transmembrane helix</keyword>
<dbReference type="AlphaFoldDB" id="A0A330LP24"/>
<sequence>MIFINILGLGLIAFIVWWFWIDKPTDATELTEENSTIVVDSGIYQPARIKVPSGKKAIIAFLRKDDSPCAATVIFPDFEIYSFVTSC</sequence>
<dbReference type="InterPro" id="IPR008972">
    <property type="entry name" value="Cupredoxin"/>
</dbReference>
<evidence type="ECO:0000313" key="3">
    <source>
        <dbReference type="EMBL" id="SQD78399.1"/>
    </source>
</evidence>
<evidence type="ECO:0000313" key="4">
    <source>
        <dbReference type="Proteomes" id="UP000250163"/>
    </source>
</evidence>
<gene>
    <name evidence="3" type="ORF">MORIYA_1921</name>
</gene>
<dbReference type="Pfam" id="PF13473">
    <property type="entry name" value="Cupredoxin_1"/>
    <property type="match status" value="1"/>
</dbReference>
<dbReference type="Gene3D" id="2.60.40.420">
    <property type="entry name" value="Cupredoxins - blue copper proteins"/>
    <property type="match status" value="1"/>
</dbReference>
<evidence type="ECO:0000259" key="2">
    <source>
        <dbReference type="Pfam" id="PF13473"/>
    </source>
</evidence>
<keyword evidence="4" id="KW-1185">Reference proteome</keyword>
<evidence type="ECO:0000256" key="1">
    <source>
        <dbReference type="SAM" id="Phobius"/>
    </source>
</evidence>
<dbReference type="OrthoDB" id="9800141at2"/>
<keyword evidence="1" id="KW-0812">Transmembrane</keyword>
<dbReference type="Proteomes" id="UP000250163">
    <property type="component" value="Chromosome MORIYA"/>
</dbReference>
<organism evidence="3 4">
    <name type="scientific">Moritella yayanosii</name>
    <dbReference type="NCBI Taxonomy" id="69539"/>
    <lineage>
        <taxon>Bacteria</taxon>
        <taxon>Pseudomonadati</taxon>
        <taxon>Pseudomonadota</taxon>
        <taxon>Gammaproteobacteria</taxon>
        <taxon>Alteromonadales</taxon>
        <taxon>Moritellaceae</taxon>
        <taxon>Moritella</taxon>
    </lineage>
</organism>
<reference evidence="4" key="1">
    <citation type="submission" date="2018-05" db="EMBL/GenBank/DDBJ databases">
        <authorList>
            <person name="Cea G.-C."/>
            <person name="William W."/>
        </authorList>
    </citation>
    <scope>NUCLEOTIDE SEQUENCE [LARGE SCALE GENOMIC DNA]</scope>
    <source>
        <strain evidence="4">DB21MT 5</strain>
    </source>
</reference>
<accession>A0A330LP24</accession>
<dbReference type="InterPro" id="IPR028096">
    <property type="entry name" value="EfeO_Cupredoxin"/>
</dbReference>
<feature type="domain" description="EfeO-type cupredoxin-like" evidence="2">
    <location>
        <begin position="12"/>
        <end position="81"/>
    </location>
</feature>
<dbReference type="EMBL" id="LS483250">
    <property type="protein sequence ID" value="SQD78399.1"/>
    <property type="molecule type" value="Genomic_DNA"/>
</dbReference>
<proteinExistence type="predicted"/>
<protein>
    <submittedName>
        <fullName evidence="3">Likely secreted protein containing plastocyanin domain</fullName>
    </submittedName>
</protein>
<name>A0A330LP24_9GAMM</name>
<keyword evidence="1" id="KW-0472">Membrane</keyword>